<dbReference type="EMBL" id="JAPKHW010000071">
    <property type="protein sequence ID" value="MCX4152039.1"/>
    <property type="molecule type" value="Genomic_DNA"/>
</dbReference>
<dbReference type="PANTHER" id="PTHR37418:SF2">
    <property type="entry name" value="3-KETO-5-AMINOHEXANOATE CLEAVAGE ENZYME"/>
    <property type="match status" value="1"/>
</dbReference>
<evidence type="ECO:0000313" key="6">
    <source>
        <dbReference type="EMBL" id="MDQ6413850.1"/>
    </source>
</evidence>
<proteinExistence type="predicted"/>
<gene>
    <name evidence="6" type="ORF">NIE36_42745</name>
    <name evidence="5" type="ORF">OSB80_42855</name>
</gene>
<evidence type="ECO:0000256" key="2">
    <source>
        <dbReference type="ARBA" id="ARBA00022679"/>
    </source>
</evidence>
<name>A0AAP5BNZ3_9BURK</name>
<comment type="caution">
    <text evidence="6">The sequence shown here is derived from an EMBL/GenBank/DDBJ whole genome shotgun (WGS) entry which is preliminary data.</text>
</comment>
<dbReference type="Pfam" id="PF05853">
    <property type="entry name" value="BKACE"/>
    <property type="match status" value="1"/>
</dbReference>
<protein>
    <submittedName>
        <fullName evidence="6">3-keto-5-aminohexanoate cleavage protein</fullName>
    </submittedName>
</protein>
<reference evidence="6" key="1">
    <citation type="submission" date="2022-06" db="EMBL/GenBank/DDBJ databases">
        <title>PHB producers.</title>
        <authorList>
            <person name="Besaury L."/>
        </authorList>
    </citation>
    <scope>NUCLEOTIDE SEQUENCE</scope>
    <source>
        <strain evidence="6 7">SEWS6</strain>
    </source>
</reference>
<dbReference type="AlphaFoldDB" id="A0AAP5BNZ3"/>
<dbReference type="Proteomes" id="UP001242288">
    <property type="component" value="Unassembled WGS sequence"/>
</dbReference>
<sequence>MSSAAKKTILTVAVTGNITKLEQHPGLPCTPRQIAKEVVASARAGAAIAHIHVRHPDGRPSMEVEHYREVMDRVRDSGCDIIINLTTGPGQRYVPGLEDPAIAGPGTTLMLPERRVEHILELRPEVCTLDLNTMWSGDSAVINAPASVARMAELIRSVGTRAELELFDSGDIHLASSLIRSGAIPEDCMVQIVLGSRWGFDSSARTLLYALGMLPTNVAWAAFGIGRHSFPIVAQSFLLGGHVRVGMEDNIYVAKGELTRGNEELVEKAARIVRELGGQLASPDEAREIIGLGVVSTAN</sequence>
<keyword evidence="4" id="KW-0862">Zinc</keyword>
<dbReference type="EMBL" id="JAMXWF010000071">
    <property type="protein sequence ID" value="MDQ6413850.1"/>
    <property type="molecule type" value="Genomic_DNA"/>
</dbReference>
<keyword evidence="2" id="KW-0808">Transferase</keyword>
<keyword evidence="7" id="KW-1185">Reference proteome</keyword>
<evidence type="ECO:0000313" key="7">
    <source>
        <dbReference type="Proteomes" id="UP001209412"/>
    </source>
</evidence>
<evidence type="ECO:0000313" key="5">
    <source>
        <dbReference type="EMBL" id="MCX4152039.1"/>
    </source>
</evidence>
<dbReference type="RefSeq" id="WP_266240800.1">
    <property type="nucleotide sequence ID" value="NZ_JAMXWF010000071.1"/>
</dbReference>
<dbReference type="Proteomes" id="UP001209412">
    <property type="component" value="Unassembled WGS sequence"/>
</dbReference>
<organism evidence="6 8">
    <name type="scientific">Paraburkholderia madseniana</name>
    <dbReference type="NCBI Taxonomy" id="2599607"/>
    <lineage>
        <taxon>Bacteria</taxon>
        <taxon>Pseudomonadati</taxon>
        <taxon>Pseudomonadota</taxon>
        <taxon>Betaproteobacteria</taxon>
        <taxon>Burkholderiales</taxon>
        <taxon>Burkholderiaceae</taxon>
        <taxon>Paraburkholderia</taxon>
    </lineage>
</organism>
<keyword evidence="3" id="KW-0479">Metal-binding</keyword>
<dbReference type="InterPro" id="IPR008567">
    <property type="entry name" value="BKACE"/>
</dbReference>
<dbReference type="InterPro" id="IPR013785">
    <property type="entry name" value="Aldolase_TIM"/>
</dbReference>
<evidence type="ECO:0000313" key="8">
    <source>
        <dbReference type="Proteomes" id="UP001242288"/>
    </source>
</evidence>
<accession>A0AAP5BNZ3</accession>
<dbReference type="GO" id="GO:0046872">
    <property type="term" value="F:metal ion binding"/>
    <property type="evidence" value="ECO:0007669"/>
    <property type="project" value="UniProtKB-KW"/>
</dbReference>
<evidence type="ECO:0000256" key="1">
    <source>
        <dbReference type="ARBA" id="ARBA00001947"/>
    </source>
</evidence>
<evidence type="ECO:0000256" key="4">
    <source>
        <dbReference type="ARBA" id="ARBA00022833"/>
    </source>
</evidence>
<dbReference type="PANTHER" id="PTHR37418">
    <property type="entry name" value="3-KETO-5-AMINOHEXANOATE CLEAVAGE ENZYME-RELATED"/>
    <property type="match status" value="1"/>
</dbReference>
<evidence type="ECO:0000256" key="3">
    <source>
        <dbReference type="ARBA" id="ARBA00022723"/>
    </source>
</evidence>
<dbReference type="Gene3D" id="3.20.20.70">
    <property type="entry name" value="Aldolase class I"/>
    <property type="match status" value="1"/>
</dbReference>
<comment type="cofactor">
    <cofactor evidence="1">
        <name>Zn(2+)</name>
        <dbReference type="ChEBI" id="CHEBI:29105"/>
    </cofactor>
</comment>
<dbReference type="GO" id="GO:0043720">
    <property type="term" value="F:3-keto-5-aminohexanoate cleavage activity"/>
    <property type="evidence" value="ECO:0007669"/>
    <property type="project" value="InterPro"/>
</dbReference>